<feature type="region of interest" description="Disordered" evidence="1">
    <location>
        <begin position="455"/>
        <end position="475"/>
    </location>
</feature>
<feature type="compositionally biased region" description="Low complexity" evidence="1">
    <location>
        <begin position="32"/>
        <end position="45"/>
    </location>
</feature>
<sequence length="475" mass="50579">MARAHVVLLVALAASALAFAAAQQPQYYDPQQQQQQVQAATTQTQRPSQPETEPNLFENLWNIAHKTVGHVADQASETDNVNTDSAVVNADSANVLNVLMDAVGGVGDFITGVDTSKTDGKSTVSGAEGFIDNTQSMSGEDIGRLADSTLTKLTSSDYVQQQVANSISNLLGTGDVDLRGDDPQGYDDYYGYGGDYQPPRSGSCEVEYNANYEGTVLNANELSTAQTAAGCCELCQQHEECNVWVYCGEQTGCGAPHYEFGQCYLKRQEFPRSRKAYERGEGVYWTSGIVVGGDGVIAKSYSHAAQDMSREVLYVSGVPATWTFDGEELDPNAPMTPKRVQCGSYNTIRGVATYNKDFNMRLEAPQATSGGLVVLLWSDVEGRSALPAKFRGSSCGQLPLSMGQPSGSLSSQANADGIAEFIVDGVNKSSGQCSKFIYQYVDLGSCKVSAVLDTRTGGSGQQTARAASGSAAWQG</sequence>
<feature type="chain" id="PRO_5044027944" evidence="2">
    <location>
        <begin position="23"/>
        <end position="475"/>
    </location>
</feature>
<feature type="domain" description="Apple" evidence="3">
    <location>
        <begin position="210"/>
        <end position="266"/>
    </location>
</feature>
<dbReference type="Proteomes" id="UP001472866">
    <property type="component" value="Chromosome 10"/>
</dbReference>
<dbReference type="InterPro" id="IPR003609">
    <property type="entry name" value="Pan_app"/>
</dbReference>
<dbReference type="EMBL" id="CP151510">
    <property type="protein sequence ID" value="WZN64756.1"/>
    <property type="molecule type" value="Genomic_DNA"/>
</dbReference>
<evidence type="ECO:0000313" key="5">
    <source>
        <dbReference type="Proteomes" id="UP001472866"/>
    </source>
</evidence>
<dbReference type="Pfam" id="PF14295">
    <property type="entry name" value="PAN_4"/>
    <property type="match status" value="1"/>
</dbReference>
<accession>A0AAX4PG51</accession>
<reference evidence="4 5" key="1">
    <citation type="submission" date="2024-03" db="EMBL/GenBank/DDBJ databases">
        <title>Complete genome sequence of the green alga Chloropicon roscoffensis RCC1871.</title>
        <authorList>
            <person name="Lemieux C."/>
            <person name="Pombert J.-F."/>
            <person name="Otis C."/>
            <person name="Turmel M."/>
        </authorList>
    </citation>
    <scope>NUCLEOTIDE SEQUENCE [LARGE SCALE GENOMIC DNA]</scope>
    <source>
        <strain evidence="4 5">RCC1871</strain>
    </source>
</reference>
<feature type="signal peptide" evidence="2">
    <location>
        <begin position="1"/>
        <end position="22"/>
    </location>
</feature>
<name>A0AAX4PG51_9CHLO</name>
<evidence type="ECO:0000313" key="4">
    <source>
        <dbReference type="EMBL" id="WZN64756.1"/>
    </source>
</evidence>
<evidence type="ECO:0000256" key="1">
    <source>
        <dbReference type="SAM" id="MobiDB-lite"/>
    </source>
</evidence>
<feature type="region of interest" description="Disordered" evidence="1">
    <location>
        <begin position="32"/>
        <end position="53"/>
    </location>
</feature>
<proteinExistence type="predicted"/>
<dbReference type="AlphaFoldDB" id="A0AAX4PG51"/>
<feature type="compositionally biased region" description="Polar residues" evidence="1">
    <location>
        <begin position="461"/>
        <end position="475"/>
    </location>
</feature>
<dbReference type="Gene3D" id="3.50.4.10">
    <property type="entry name" value="Hepatocyte Growth Factor"/>
    <property type="match status" value="1"/>
</dbReference>
<keyword evidence="2" id="KW-0732">Signal</keyword>
<dbReference type="PANTHER" id="PTHR46873:SF1">
    <property type="entry name" value="EXPRESSED PROTEIN"/>
    <property type="match status" value="1"/>
</dbReference>
<organism evidence="4 5">
    <name type="scientific">Chloropicon roscoffensis</name>
    <dbReference type="NCBI Taxonomy" id="1461544"/>
    <lineage>
        <taxon>Eukaryota</taxon>
        <taxon>Viridiplantae</taxon>
        <taxon>Chlorophyta</taxon>
        <taxon>Chloropicophyceae</taxon>
        <taxon>Chloropicales</taxon>
        <taxon>Chloropicaceae</taxon>
        <taxon>Chloropicon</taxon>
    </lineage>
</organism>
<dbReference type="PANTHER" id="PTHR46873">
    <property type="entry name" value="EXPRESSED PROTEIN"/>
    <property type="match status" value="1"/>
</dbReference>
<gene>
    <name evidence="4" type="ORF">HKI87_10g63130</name>
</gene>
<keyword evidence="5" id="KW-1185">Reference proteome</keyword>
<protein>
    <submittedName>
        <fullName evidence="4">Apple domain-containing protein</fullName>
    </submittedName>
</protein>
<evidence type="ECO:0000259" key="3">
    <source>
        <dbReference type="Pfam" id="PF14295"/>
    </source>
</evidence>
<evidence type="ECO:0000256" key="2">
    <source>
        <dbReference type="SAM" id="SignalP"/>
    </source>
</evidence>